<feature type="transmembrane region" description="Helical" evidence="6">
    <location>
        <begin position="189"/>
        <end position="211"/>
    </location>
</feature>
<dbReference type="InterPro" id="IPR004841">
    <property type="entry name" value="AA-permease/SLC12A_dom"/>
</dbReference>
<keyword evidence="4 6" id="KW-1133">Transmembrane helix</keyword>
<dbReference type="PIRSF" id="PIRSF006060">
    <property type="entry name" value="AA_transporter"/>
    <property type="match status" value="1"/>
</dbReference>
<protein>
    <submittedName>
        <fullName evidence="8">AAT family amino acid transporter</fullName>
    </submittedName>
</protein>
<evidence type="ECO:0000256" key="5">
    <source>
        <dbReference type="ARBA" id="ARBA00023136"/>
    </source>
</evidence>
<evidence type="ECO:0000256" key="2">
    <source>
        <dbReference type="ARBA" id="ARBA00022448"/>
    </source>
</evidence>
<keyword evidence="9" id="KW-1185">Reference proteome</keyword>
<feature type="transmembrane region" description="Helical" evidence="6">
    <location>
        <begin position="284"/>
        <end position="303"/>
    </location>
</feature>
<feature type="transmembrane region" description="Helical" evidence="6">
    <location>
        <begin position="29"/>
        <end position="53"/>
    </location>
</feature>
<organism evidence="8 9">
    <name type="scientific">Penicillium cosmopolitanum</name>
    <dbReference type="NCBI Taxonomy" id="1131564"/>
    <lineage>
        <taxon>Eukaryota</taxon>
        <taxon>Fungi</taxon>
        <taxon>Dikarya</taxon>
        <taxon>Ascomycota</taxon>
        <taxon>Pezizomycotina</taxon>
        <taxon>Eurotiomycetes</taxon>
        <taxon>Eurotiomycetidae</taxon>
        <taxon>Eurotiales</taxon>
        <taxon>Aspergillaceae</taxon>
        <taxon>Penicillium</taxon>
    </lineage>
</organism>
<dbReference type="FunFam" id="1.20.1740.10:FF:000001">
    <property type="entry name" value="Amino acid permease"/>
    <property type="match status" value="1"/>
</dbReference>
<dbReference type="OrthoDB" id="3900342at2759"/>
<dbReference type="GO" id="GO:0015171">
    <property type="term" value="F:amino acid transmembrane transporter activity"/>
    <property type="evidence" value="ECO:0007669"/>
    <property type="project" value="TreeGrafter"/>
</dbReference>
<feature type="transmembrane region" description="Helical" evidence="6">
    <location>
        <begin position="74"/>
        <end position="102"/>
    </location>
</feature>
<evidence type="ECO:0000256" key="3">
    <source>
        <dbReference type="ARBA" id="ARBA00022692"/>
    </source>
</evidence>
<feature type="transmembrane region" description="Helical" evidence="6">
    <location>
        <begin position="142"/>
        <end position="160"/>
    </location>
</feature>
<proteinExistence type="predicted"/>
<feature type="transmembrane region" description="Helical" evidence="6">
    <location>
        <begin position="404"/>
        <end position="426"/>
    </location>
</feature>
<evidence type="ECO:0000313" key="8">
    <source>
        <dbReference type="EMBL" id="KAJ5379163.1"/>
    </source>
</evidence>
<feature type="domain" description="Amino acid permease/ SLC12A" evidence="7">
    <location>
        <begin position="1"/>
        <end position="461"/>
    </location>
</feature>
<dbReference type="GO" id="GO:0016020">
    <property type="term" value="C:membrane"/>
    <property type="evidence" value="ECO:0007669"/>
    <property type="project" value="UniProtKB-SubCell"/>
</dbReference>
<dbReference type="GeneID" id="81375899"/>
<dbReference type="Proteomes" id="UP001147747">
    <property type="component" value="Unassembled WGS sequence"/>
</dbReference>
<feature type="transmembrane region" description="Helical" evidence="6">
    <location>
        <begin position="432"/>
        <end position="451"/>
    </location>
</feature>
<keyword evidence="2" id="KW-0813">Transport</keyword>
<dbReference type="RefSeq" id="XP_056482949.1">
    <property type="nucleotide sequence ID" value="XM_056636919.1"/>
</dbReference>
<reference evidence="8" key="2">
    <citation type="journal article" date="2023" name="IMA Fungus">
        <title>Comparative genomic study of the Penicillium genus elucidates a diverse pangenome and 15 lateral gene transfer events.</title>
        <authorList>
            <person name="Petersen C."/>
            <person name="Sorensen T."/>
            <person name="Nielsen M.R."/>
            <person name="Sondergaard T.E."/>
            <person name="Sorensen J.L."/>
            <person name="Fitzpatrick D.A."/>
            <person name="Frisvad J.C."/>
            <person name="Nielsen K.L."/>
        </authorList>
    </citation>
    <scope>NUCLEOTIDE SEQUENCE</scope>
    <source>
        <strain evidence="8">IBT 29677</strain>
    </source>
</reference>
<feature type="transmembrane region" description="Helical" evidence="6">
    <location>
        <begin position="108"/>
        <end position="130"/>
    </location>
</feature>
<sequence length="502" mass="55003">MLALGGTIGTGLFVGSGQALQQGGPVFLVIAYCLLTFLVLGIVTATTEISSYLPVPGCSVAYYAHRFVSPSMGFALGWMYWYIFTITVPAEVVAASVIIDYWSPPVNIAVWITIFIILIIILNLLPVSAYGEAEFWFASLKVLGIIGLLIMALVLILGGGPTHDRLGFRYWKDPGPVKDYVAEGATGRFVAFISVTTLSVFAFGFAPELLVVTGGEMQRPRENLPKAGKRYFYRLVAFYILGSFAISMIVSSDNDQLLGGGSGAGASPWAIAAREASIPVLDSIINAIILTSAISAGTSYLYMSSRVLYSLAVAGNAPKIFARCTRKGVPYYALATSVTFSALSYLNLSATGAVVFNWFVNLINTGAYLSWICVCLIYLRFRKITSAQGIDHTALPYRSILQPYMAYVSGGVFSILLLLNGMANFFPGHWDTSTFITCYIGIVILLVFYTVHRFTLGRKDPWMRPLQEVDMVSGLAEVIADEEMELPLEPRKRFPVWRYLWE</sequence>
<evidence type="ECO:0000313" key="9">
    <source>
        <dbReference type="Proteomes" id="UP001147747"/>
    </source>
</evidence>
<reference evidence="8" key="1">
    <citation type="submission" date="2022-12" db="EMBL/GenBank/DDBJ databases">
        <authorList>
            <person name="Petersen C."/>
        </authorList>
    </citation>
    <scope>NUCLEOTIDE SEQUENCE</scope>
    <source>
        <strain evidence="8">IBT 29677</strain>
    </source>
</reference>
<accession>A0A9W9VEH9</accession>
<feature type="transmembrane region" description="Helical" evidence="6">
    <location>
        <begin position="231"/>
        <end position="250"/>
    </location>
</feature>
<evidence type="ECO:0000259" key="7">
    <source>
        <dbReference type="Pfam" id="PF00324"/>
    </source>
</evidence>
<name>A0A9W9VEH9_9EURO</name>
<dbReference type="AlphaFoldDB" id="A0A9W9VEH9"/>
<dbReference type="PANTHER" id="PTHR43341:SF36">
    <property type="entry name" value="PROLINE-SPECIFIC PERMEASE"/>
    <property type="match status" value="1"/>
</dbReference>
<comment type="subcellular location">
    <subcellularLocation>
        <location evidence="1">Membrane</location>
        <topology evidence="1">Multi-pass membrane protein</topology>
    </subcellularLocation>
</comment>
<dbReference type="PANTHER" id="PTHR43341">
    <property type="entry name" value="AMINO ACID PERMEASE"/>
    <property type="match status" value="1"/>
</dbReference>
<evidence type="ECO:0000256" key="6">
    <source>
        <dbReference type="SAM" id="Phobius"/>
    </source>
</evidence>
<comment type="caution">
    <text evidence="8">The sequence shown here is derived from an EMBL/GenBank/DDBJ whole genome shotgun (WGS) entry which is preliminary data.</text>
</comment>
<keyword evidence="3 6" id="KW-0812">Transmembrane</keyword>
<dbReference type="Gene3D" id="1.20.1740.10">
    <property type="entry name" value="Amino acid/polyamine transporter I"/>
    <property type="match status" value="1"/>
</dbReference>
<evidence type="ECO:0000256" key="1">
    <source>
        <dbReference type="ARBA" id="ARBA00004141"/>
    </source>
</evidence>
<feature type="transmembrane region" description="Helical" evidence="6">
    <location>
        <begin position="329"/>
        <end position="346"/>
    </location>
</feature>
<dbReference type="Pfam" id="PF00324">
    <property type="entry name" value="AA_permease"/>
    <property type="match status" value="1"/>
</dbReference>
<dbReference type="InterPro" id="IPR050524">
    <property type="entry name" value="APC_YAT"/>
</dbReference>
<feature type="transmembrane region" description="Helical" evidence="6">
    <location>
        <begin position="358"/>
        <end position="379"/>
    </location>
</feature>
<evidence type="ECO:0000256" key="4">
    <source>
        <dbReference type="ARBA" id="ARBA00022989"/>
    </source>
</evidence>
<dbReference type="EMBL" id="JAPZBU010000011">
    <property type="protein sequence ID" value="KAJ5379163.1"/>
    <property type="molecule type" value="Genomic_DNA"/>
</dbReference>
<keyword evidence="5 6" id="KW-0472">Membrane</keyword>
<gene>
    <name evidence="8" type="ORF">N7509_012282</name>
</gene>